<dbReference type="EMBL" id="QPGB01000003">
    <property type="protein sequence ID" value="RCS57383.1"/>
    <property type="molecule type" value="Genomic_DNA"/>
</dbReference>
<protein>
    <recommendedName>
        <fullName evidence="3">Type 4 fimbrial biogenesis protein PilX N-terminal domain-containing protein</fullName>
    </recommendedName>
</protein>
<evidence type="ECO:0008006" key="3">
    <source>
        <dbReference type="Google" id="ProtNLM"/>
    </source>
</evidence>
<keyword evidence="2" id="KW-1185">Reference proteome</keyword>
<dbReference type="AlphaFoldDB" id="A0A368L1M5"/>
<organism evidence="1 2">
    <name type="scientific">Parvibium lacunae</name>
    <dbReference type="NCBI Taxonomy" id="1888893"/>
    <lineage>
        <taxon>Bacteria</taxon>
        <taxon>Pseudomonadati</taxon>
        <taxon>Pseudomonadota</taxon>
        <taxon>Betaproteobacteria</taxon>
        <taxon>Burkholderiales</taxon>
        <taxon>Alcaligenaceae</taxon>
        <taxon>Parvibium</taxon>
    </lineage>
</organism>
<accession>A0A368L1M5</accession>
<comment type="caution">
    <text evidence="1">The sequence shown here is derived from an EMBL/GenBank/DDBJ whole genome shotgun (WGS) entry which is preliminary data.</text>
</comment>
<gene>
    <name evidence="1" type="ORF">DU000_07920</name>
</gene>
<sequence>MQHNSFPSLARTQRGVTIILALVVLSAVLLASVAFVRAIDGTGLLARNFAFRKQTVALQQGAVFECVRRFNQALNVNAAMTKRNLAYGGFGFTGYRPFIALTGIWNQPFAAPLPPALTPTGIPLELVNKVNVTTFSWNGSEVSCLIERACPEPGPANIACHGIRTYSGNSAPLDGRSPYSANQETFYRMHARIDNPRGSPLYIRFDLTENDGLPVFN</sequence>
<dbReference type="RefSeq" id="WP_114402864.1">
    <property type="nucleotide sequence ID" value="NZ_QPGB01000003.1"/>
</dbReference>
<evidence type="ECO:0000313" key="2">
    <source>
        <dbReference type="Proteomes" id="UP000252357"/>
    </source>
</evidence>
<reference evidence="1 2" key="1">
    <citation type="journal article" date="2018" name="Int. J. Syst. Evol. Microbiol.">
        <title>Parvibium lacunae gen. nov., sp. nov., a new member of the family Alcaligenaceae isolated from a freshwater pond.</title>
        <authorList>
            <person name="Chen W.M."/>
            <person name="Xie P.B."/>
            <person name="Hsu M.Y."/>
            <person name="Sheu S.Y."/>
        </authorList>
    </citation>
    <scope>NUCLEOTIDE SEQUENCE [LARGE SCALE GENOMIC DNA]</scope>
    <source>
        <strain evidence="1 2">KMB9</strain>
    </source>
</reference>
<dbReference type="Proteomes" id="UP000252357">
    <property type="component" value="Unassembled WGS sequence"/>
</dbReference>
<name>A0A368L1M5_9BURK</name>
<evidence type="ECO:0000313" key="1">
    <source>
        <dbReference type="EMBL" id="RCS57383.1"/>
    </source>
</evidence>
<proteinExistence type="predicted"/>